<evidence type="ECO:0000256" key="1">
    <source>
        <dbReference type="SAM" id="Phobius"/>
    </source>
</evidence>
<evidence type="ECO:0000313" key="2">
    <source>
        <dbReference type="EMBL" id="CAH0558563.1"/>
    </source>
</evidence>
<evidence type="ECO:0000313" key="3">
    <source>
        <dbReference type="Proteomes" id="UP001154078"/>
    </source>
</evidence>
<reference evidence="2" key="1">
    <citation type="submission" date="2021-12" db="EMBL/GenBank/DDBJ databases">
        <authorList>
            <person name="King R."/>
        </authorList>
    </citation>
    <scope>NUCLEOTIDE SEQUENCE</scope>
</reference>
<name>A0A9P0FKQ1_BRAAE</name>
<sequence length="270" mass="29683">MKQIGEQINWSDKEIIRAMEYKLKDTAKSYYFALRDDDKPALVEGIRKWLKSVFGKRTNFQKAKMELATSKRKPDETLGAFAQRLKMTANNIFPKEITNEQRIYRDALIAEQFVNGLDTRLTNKILAVGVFLKLEDALGVAQRKENIVDRLKLSQPEDLDEVGKLQGTTKIAVTTIAKRTIIIITIVGVIVESTVMTEIPALIDIAVVIKVMGATSVIGVAREAAEIEAKKGMPATVATAGAALIVVTIGTIAVMIEIISIVVLQVESGI</sequence>
<dbReference type="EMBL" id="OV121137">
    <property type="protein sequence ID" value="CAH0558563.1"/>
    <property type="molecule type" value="Genomic_DNA"/>
</dbReference>
<protein>
    <recommendedName>
        <fullName evidence="4">Retrotransposon gag domain-containing protein</fullName>
    </recommendedName>
</protein>
<feature type="transmembrane region" description="Helical" evidence="1">
    <location>
        <begin position="242"/>
        <end position="264"/>
    </location>
</feature>
<keyword evidence="3" id="KW-1185">Reference proteome</keyword>
<keyword evidence="1" id="KW-0812">Transmembrane</keyword>
<dbReference type="Proteomes" id="UP001154078">
    <property type="component" value="Chromosome 6"/>
</dbReference>
<dbReference type="OrthoDB" id="6772557at2759"/>
<dbReference type="AlphaFoldDB" id="A0A9P0FKQ1"/>
<gene>
    <name evidence="2" type="ORF">MELIAE_LOCUS8859</name>
</gene>
<feature type="transmembrane region" description="Helical" evidence="1">
    <location>
        <begin position="176"/>
        <end position="195"/>
    </location>
</feature>
<proteinExistence type="predicted"/>
<organism evidence="2 3">
    <name type="scientific">Brassicogethes aeneus</name>
    <name type="common">Rape pollen beetle</name>
    <name type="synonym">Meligethes aeneus</name>
    <dbReference type="NCBI Taxonomy" id="1431903"/>
    <lineage>
        <taxon>Eukaryota</taxon>
        <taxon>Metazoa</taxon>
        <taxon>Ecdysozoa</taxon>
        <taxon>Arthropoda</taxon>
        <taxon>Hexapoda</taxon>
        <taxon>Insecta</taxon>
        <taxon>Pterygota</taxon>
        <taxon>Neoptera</taxon>
        <taxon>Endopterygota</taxon>
        <taxon>Coleoptera</taxon>
        <taxon>Polyphaga</taxon>
        <taxon>Cucujiformia</taxon>
        <taxon>Nitidulidae</taxon>
        <taxon>Meligethinae</taxon>
        <taxon>Brassicogethes</taxon>
    </lineage>
</organism>
<accession>A0A9P0FKQ1</accession>
<keyword evidence="1" id="KW-0472">Membrane</keyword>
<keyword evidence="1" id="KW-1133">Transmembrane helix</keyword>
<evidence type="ECO:0008006" key="4">
    <source>
        <dbReference type="Google" id="ProtNLM"/>
    </source>
</evidence>